<comment type="subcellular location">
    <subcellularLocation>
        <location evidence="2">Nucleus</location>
    </subcellularLocation>
</comment>
<dbReference type="GO" id="GO:0046872">
    <property type="term" value="F:metal ion binding"/>
    <property type="evidence" value="ECO:0007669"/>
    <property type="project" value="UniProtKB-KW"/>
</dbReference>
<feature type="domain" description="DDE Tnp4" evidence="8">
    <location>
        <begin position="15"/>
        <end position="105"/>
    </location>
</feature>
<dbReference type="GO" id="GO:0016787">
    <property type="term" value="F:hydrolase activity"/>
    <property type="evidence" value="ECO:0007669"/>
    <property type="project" value="UniProtKB-KW"/>
</dbReference>
<gene>
    <name evidence="9" type="ORF">BUALT_Bualt17G0037700</name>
</gene>
<protein>
    <recommendedName>
        <fullName evidence="8">DDE Tnp4 domain-containing protein</fullName>
    </recommendedName>
</protein>
<evidence type="ECO:0000256" key="1">
    <source>
        <dbReference type="ARBA" id="ARBA00001968"/>
    </source>
</evidence>
<comment type="caution">
    <text evidence="9">The sequence shown here is derived from an EMBL/GenBank/DDBJ whole genome shotgun (WGS) entry which is preliminary data.</text>
</comment>
<evidence type="ECO:0000256" key="4">
    <source>
        <dbReference type="ARBA" id="ARBA00022722"/>
    </source>
</evidence>
<evidence type="ECO:0000259" key="8">
    <source>
        <dbReference type="Pfam" id="PF13359"/>
    </source>
</evidence>
<evidence type="ECO:0000313" key="9">
    <source>
        <dbReference type="EMBL" id="KAG8366070.1"/>
    </source>
</evidence>
<reference evidence="9" key="1">
    <citation type="submission" date="2019-10" db="EMBL/GenBank/DDBJ databases">
        <authorList>
            <person name="Zhang R."/>
            <person name="Pan Y."/>
            <person name="Wang J."/>
            <person name="Ma R."/>
            <person name="Yu S."/>
        </authorList>
    </citation>
    <scope>NUCLEOTIDE SEQUENCE</scope>
    <source>
        <strain evidence="9">LA-IB0</strain>
        <tissue evidence="9">Leaf</tissue>
    </source>
</reference>
<proteinExistence type="inferred from homology"/>
<dbReference type="Proteomes" id="UP000826271">
    <property type="component" value="Unassembled WGS sequence"/>
</dbReference>
<dbReference type="AlphaFoldDB" id="A0AAV6WGJ2"/>
<evidence type="ECO:0000256" key="2">
    <source>
        <dbReference type="ARBA" id="ARBA00004123"/>
    </source>
</evidence>
<accession>A0AAV6WGJ2</accession>
<dbReference type="GO" id="GO:0004518">
    <property type="term" value="F:nuclease activity"/>
    <property type="evidence" value="ECO:0007669"/>
    <property type="project" value="UniProtKB-KW"/>
</dbReference>
<dbReference type="EMBL" id="WHWC01000017">
    <property type="protein sequence ID" value="KAG8366070.1"/>
    <property type="molecule type" value="Genomic_DNA"/>
</dbReference>
<dbReference type="GO" id="GO:0005634">
    <property type="term" value="C:nucleus"/>
    <property type="evidence" value="ECO:0007669"/>
    <property type="project" value="UniProtKB-SubCell"/>
</dbReference>
<evidence type="ECO:0000256" key="6">
    <source>
        <dbReference type="ARBA" id="ARBA00022801"/>
    </source>
</evidence>
<dbReference type="InterPro" id="IPR027806">
    <property type="entry name" value="HARBI1_dom"/>
</dbReference>
<keyword evidence="7" id="KW-0539">Nucleus</keyword>
<organism evidence="9 10">
    <name type="scientific">Buddleja alternifolia</name>
    <dbReference type="NCBI Taxonomy" id="168488"/>
    <lineage>
        <taxon>Eukaryota</taxon>
        <taxon>Viridiplantae</taxon>
        <taxon>Streptophyta</taxon>
        <taxon>Embryophyta</taxon>
        <taxon>Tracheophyta</taxon>
        <taxon>Spermatophyta</taxon>
        <taxon>Magnoliopsida</taxon>
        <taxon>eudicotyledons</taxon>
        <taxon>Gunneridae</taxon>
        <taxon>Pentapetalae</taxon>
        <taxon>asterids</taxon>
        <taxon>lamiids</taxon>
        <taxon>Lamiales</taxon>
        <taxon>Scrophulariaceae</taxon>
        <taxon>Buddlejeae</taxon>
        <taxon>Buddleja</taxon>
    </lineage>
</organism>
<evidence type="ECO:0000256" key="5">
    <source>
        <dbReference type="ARBA" id="ARBA00022723"/>
    </source>
</evidence>
<dbReference type="PANTHER" id="PTHR22930:SF268">
    <property type="entry name" value="NUCLEASE HARBI1"/>
    <property type="match status" value="1"/>
</dbReference>
<keyword evidence="4" id="KW-0540">Nuclease</keyword>
<keyword evidence="5" id="KW-0479">Metal-binding</keyword>
<dbReference type="InterPro" id="IPR045249">
    <property type="entry name" value="HARBI1-like"/>
</dbReference>
<name>A0AAV6WGJ2_9LAMI</name>
<evidence type="ECO:0000256" key="3">
    <source>
        <dbReference type="ARBA" id="ARBA00006958"/>
    </source>
</evidence>
<sequence>MLISLLQDCVGAIVGSHFRVKVSSCDAPQYRGRKSDPTQNVLVACTFDLKFTYILPGWEGSASDSGILKDALTREHDRLFVPQGKYYFVDAGYQLKSGFLAPFRGTRYHLKEYSIHEPQNPRELFNP</sequence>
<evidence type="ECO:0000256" key="7">
    <source>
        <dbReference type="ARBA" id="ARBA00023242"/>
    </source>
</evidence>
<keyword evidence="10" id="KW-1185">Reference proteome</keyword>
<dbReference type="PANTHER" id="PTHR22930">
    <property type="match status" value="1"/>
</dbReference>
<keyword evidence="6" id="KW-0378">Hydrolase</keyword>
<comment type="similarity">
    <text evidence="3">Belongs to the HARBI1 family.</text>
</comment>
<comment type="cofactor">
    <cofactor evidence="1">
        <name>a divalent metal cation</name>
        <dbReference type="ChEBI" id="CHEBI:60240"/>
    </cofactor>
</comment>
<dbReference type="Pfam" id="PF13359">
    <property type="entry name" value="DDE_Tnp_4"/>
    <property type="match status" value="1"/>
</dbReference>
<evidence type="ECO:0000313" key="10">
    <source>
        <dbReference type="Proteomes" id="UP000826271"/>
    </source>
</evidence>